<evidence type="ECO:0000256" key="7">
    <source>
        <dbReference type="ARBA" id="ARBA00023170"/>
    </source>
</evidence>
<dbReference type="InterPro" id="IPR011009">
    <property type="entry name" value="Kinase-like_dom_sf"/>
</dbReference>
<dbReference type="PANTHER" id="PTHR24416:SF611">
    <property type="entry name" value="TYROSINE-PROTEIN KINASE TRANSMEMBRANE RECEPTOR ROR"/>
    <property type="match status" value="1"/>
</dbReference>
<keyword evidence="11" id="KW-0547">Nucleotide-binding</keyword>
<dbReference type="InterPro" id="IPR036179">
    <property type="entry name" value="Ig-like_dom_sf"/>
</dbReference>
<dbReference type="CDD" id="cd00192">
    <property type="entry name" value="PTKc"/>
    <property type="match status" value="1"/>
</dbReference>
<evidence type="ECO:0000256" key="5">
    <source>
        <dbReference type="ARBA" id="ARBA00023136"/>
    </source>
</evidence>
<dbReference type="Proteomes" id="UP001642540">
    <property type="component" value="Unassembled WGS sequence"/>
</dbReference>
<evidence type="ECO:0000256" key="13">
    <source>
        <dbReference type="SAM" id="SignalP"/>
    </source>
</evidence>
<comment type="subcellular location">
    <subcellularLocation>
        <location evidence="1">Membrane</location>
        <topology evidence="1">Single-pass membrane protein</topology>
    </subcellularLocation>
</comment>
<evidence type="ECO:0000256" key="4">
    <source>
        <dbReference type="ARBA" id="ARBA00022989"/>
    </source>
</evidence>
<evidence type="ECO:0000256" key="3">
    <source>
        <dbReference type="ARBA" id="ARBA00022692"/>
    </source>
</evidence>
<dbReference type="SMART" id="SM00409">
    <property type="entry name" value="IG"/>
    <property type="match status" value="2"/>
</dbReference>
<dbReference type="InterPro" id="IPR003599">
    <property type="entry name" value="Ig_sub"/>
</dbReference>
<comment type="catalytic activity">
    <reaction evidence="10">
        <text>L-tyrosyl-[protein] + ATP = O-phospho-L-tyrosyl-[protein] + ADP + H(+)</text>
        <dbReference type="Rhea" id="RHEA:10596"/>
        <dbReference type="Rhea" id="RHEA-COMP:10136"/>
        <dbReference type="Rhea" id="RHEA-COMP:20101"/>
        <dbReference type="ChEBI" id="CHEBI:15378"/>
        <dbReference type="ChEBI" id="CHEBI:30616"/>
        <dbReference type="ChEBI" id="CHEBI:46858"/>
        <dbReference type="ChEBI" id="CHEBI:61978"/>
        <dbReference type="ChEBI" id="CHEBI:456216"/>
        <dbReference type="EC" id="2.7.10.1"/>
    </reaction>
</comment>
<dbReference type="Gene3D" id="2.60.40.10">
    <property type="entry name" value="Immunoglobulins"/>
    <property type="match status" value="1"/>
</dbReference>
<keyword evidence="13" id="KW-0732">Signal</keyword>
<keyword evidence="11" id="KW-0067">ATP-binding</keyword>
<evidence type="ECO:0000256" key="1">
    <source>
        <dbReference type="ARBA" id="ARBA00004167"/>
    </source>
</evidence>
<feature type="domain" description="Ig-like" evidence="15">
    <location>
        <begin position="341"/>
        <end position="430"/>
    </location>
</feature>
<dbReference type="InterPro" id="IPR007110">
    <property type="entry name" value="Ig-like_dom"/>
</dbReference>
<dbReference type="SMART" id="SM00219">
    <property type="entry name" value="TyrKc"/>
    <property type="match status" value="1"/>
</dbReference>
<feature type="domain" description="Protein kinase" evidence="14">
    <location>
        <begin position="513"/>
        <end position="842"/>
    </location>
</feature>
<dbReference type="Gene3D" id="1.10.510.10">
    <property type="entry name" value="Transferase(Phosphotransferase) domain 1"/>
    <property type="match status" value="1"/>
</dbReference>
<keyword evidence="7" id="KW-0675">Receptor</keyword>
<comment type="caution">
    <text evidence="16">The sequence shown here is derived from an EMBL/GenBank/DDBJ whole genome shotgun (WGS) entry which is preliminary data.</text>
</comment>
<protein>
    <recommendedName>
        <fullName evidence="2">receptor protein-tyrosine kinase</fullName>
        <ecNumber evidence="2">2.7.10.1</ecNumber>
    </recommendedName>
</protein>
<evidence type="ECO:0000256" key="12">
    <source>
        <dbReference type="SAM" id="Phobius"/>
    </source>
</evidence>
<dbReference type="Pfam" id="PF07714">
    <property type="entry name" value="PK_Tyr_Ser-Thr"/>
    <property type="match status" value="1"/>
</dbReference>
<feature type="signal peptide" evidence="13">
    <location>
        <begin position="1"/>
        <end position="27"/>
    </location>
</feature>
<accession>A0ABP1QMS8</accession>
<evidence type="ECO:0000256" key="10">
    <source>
        <dbReference type="ARBA" id="ARBA00051243"/>
    </source>
</evidence>
<dbReference type="PROSITE" id="PS00107">
    <property type="entry name" value="PROTEIN_KINASE_ATP"/>
    <property type="match status" value="1"/>
</dbReference>
<dbReference type="InterPro" id="IPR020635">
    <property type="entry name" value="Tyr_kinase_cat_dom"/>
</dbReference>
<gene>
    <name evidence="16" type="ORF">ODALV1_LOCUS13057</name>
</gene>
<dbReference type="PROSITE" id="PS50835">
    <property type="entry name" value="IG_LIKE"/>
    <property type="match status" value="1"/>
</dbReference>
<organism evidence="16 17">
    <name type="scientific">Orchesella dallaii</name>
    <dbReference type="NCBI Taxonomy" id="48710"/>
    <lineage>
        <taxon>Eukaryota</taxon>
        <taxon>Metazoa</taxon>
        <taxon>Ecdysozoa</taxon>
        <taxon>Arthropoda</taxon>
        <taxon>Hexapoda</taxon>
        <taxon>Collembola</taxon>
        <taxon>Entomobryomorpha</taxon>
        <taxon>Entomobryoidea</taxon>
        <taxon>Orchesellidae</taxon>
        <taxon>Orchesellinae</taxon>
        <taxon>Orchesella</taxon>
    </lineage>
</organism>
<dbReference type="Pfam" id="PF00047">
    <property type="entry name" value="ig"/>
    <property type="match status" value="1"/>
</dbReference>
<evidence type="ECO:0000313" key="17">
    <source>
        <dbReference type="Proteomes" id="UP001642540"/>
    </source>
</evidence>
<keyword evidence="6" id="KW-1015">Disulfide bond</keyword>
<keyword evidence="9" id="KW-0393">Immunoglobulin domain</keyword>
<reference evidence="16 17" key="1">
    <citation type="submission" date="2024-08" db="EMBL/GenBank/DDBJ databases">
        <authorList>
            <person name="Cucini C."/>
            <person name="Frati F."/>
        </authorList>
    </citation>
    <scope>NUCLEOTIDE SEQUENCE [LARGE SCALE GENOMIC DNA]</scope>
</reference>
<dbReference type="SUPFAM" id="SSF48726">
    <property type="entry name" value="Immunoglobulin"/>
    <property type="match status" value="1"/>
</dbReference>
<proteinExistence type="predicted"/>
<evidence type="ECO:0000256" key="2">
    <source>
        <dbReference type="ARBA" id="ARBA00011902"/>
    </source>
</evidence>
<evidence type="ECO:0000259" key="14">
    <source>
        <dbReference type="PROSITE" id="PS50011"/>
    </source>
</evidence>
<dbReference type="PROSITE" id="PS00109">
    <property type="entry name" value="PROTEIN_KINASE_TYR"/>
    <property type="match status" value="1"/>
</dbReference>
<keyword evidence="5 12" id="KW-0472">Membrane</keyword>
<dbReference type="EMBL" id="CAXLJM020000040">
    <property type="protein sequence ID" value="CAL8108677.1"/>
    <property type="molecule type" value="Genomic_DNA"/>
</dbReference>
<keyword evidence="17" id="KW-1185">Reference proteome</keyword>
<dbReference type="InterPro" id="IPR013151">
    <property type="entry name" value="Immunoglobulin_dom"/>
</dbReference>
<sequence length="871" mass="100109">MNKLDFASFLMLFVAIQLFSLFKFTKGENVASTSANSERVDIIYNTSLTSAFNKLDNGVLQFIGNNASTITISCEYTKNKPSFTGWMYYGTQTRKIMSESMKPGGDENGMIINLSYGPPIIAMECYLKEHNTISNRTLIYTGKNVPPYLYKHGEMLRAFLYDENTAYFPCLLNYPLDNTIHQLQLFKDGERVDVSEYTPQLGFKLDISDVEAAFGVYQCKVTNSTPQDFTSVLLDYGAFISITPTEYSDMYVYAGANVTFECKLPINKFENEFIWYYEWKNGTQEVAQTERIDNKVRGDSYWELVKVTFPDAGIKSFVCAGRDKNSQTYYNGSLYVHIRQPQVPNILNKNDLPIIYNKGENVKLRCITSADPYQFKWFKNGMEVIGELKEEENGTQKLSFLLLNQPDFIEAKYTCNVYNSFGPPANHTFTVYRYQQNYTIYFIVIACLITASLFALILFTRDQDERDEINEKILKEFYEGNPTSEFDDADVWKYVSLGYNHDSEIPFKDIKGIKKGRVLGEGNFGKVIQGKARIGKGKKIPVAIKIPRLSEVSLSEKDELFSKFLAEIKLIQYLGNFHNHVVAFVGANTKRLKHFVAYLIVEYCAGGDLHTYLRKFTTNPTDKYYFIGENKSNQNVERNQVILDTDRLTLWCAQIANGMGYISYKGLVHRDLAARNILLGYPKNWPVSDRIEYDPEKLVAKIGDFGLTRGKTDGNSFYYPQVGVNESRISRRIPIHWYSPEALRTNKFSTKSDVWSFGVTVWEIFTLCETEPFSDNIQQFIRQDLITNIEQYLLMRGSLTKPPHAPTKLWDVIEPCFNINPDDRPDFNTLYKQLIELVDPKIMNIHKQGRPTVSKYAKLTNVKEDNVFLNL</sequence>
<evidence type="ECO:0000259" key="15">
    <source>
        <dbReference type="PROSITE" id="PS50835"/>
    </source>
</evidence>
<evidence type="ECO:0000256" key="6">
    <source>
        <dbReference type="ARBA" id="ARBA00023157"/>
    </source>
</evidence>
<evidence type="ECO:0000256" key="8">
    <source>
        <dbReference type="ARBA" id="ARBA00023180"/>
    </source>
</evidence>
<dbReference type="InterPro" id="IPR050122">
    <property type="entry name" value="RTK"/>
</dbReference>
<dbReference type="PANTHER" id="PTHR24416">
    <property type="entry name" value="TYROSINE-PROTEIN KINASE RECEPTOR"/>
    <property type="match status" value="1"/>
</dbReference>
<feature type="transmembrane region" description="Helical" evidence="12">
    <location>
        <begin position="438"/>
        <end position="459"/>
    </location>
</feature>
<keyword evidence="4 12" id="KW-1133">Transmembrane helix</keyword>
<evidence type="ECO:0000313" key="16">
    <source>
        <dbReference type="EMBL" id="CAL8108677.1"/>
    </source>
</evidence>
<feature type="chain" id="PRO_5045391713" description="receptor protein-tyrosine kinase" evidence="13">
    <location>
        <begin position="28"/>
        <end position="871"/>
    </location>
</feature>
<dbReference type="PROSITE" id="PS50011">
    <property type="entry name" value="PROTEIN_KINASE_DOM"/>
    <property type="match status" value="1"/>
</dbReference>
<evidence type="ECO:0000256" key="11">
    <source>
        <dbReference type="PROSITE-ProRule" id="PRU10141"/>
    </source>
</evidence>
<dbReference type="EC" id="2.7.10.1" evidence="2"/>
<keyword evidence="8" id="KW-0325">Glycoprotein</keyword>
<dbReference type="InterPro" id="IPR008266">
    <property type="entry name" value="Tyr_kinase_AS"/>
</dbReference>
<keyword evidence="3 12" id="KW-0812">Transmembrane</keyword>
<evidence type="ECO:0000256" key="9">
    <source>
        <dbReference type="ARBA" id="ARBA00023319"/>
    </source>
</evidence>
<dbReference type="InterPro" id="IPR013783">
    <property type="entry name" value="Ig-like_fold"/>
</dbReference>
<dbReference type="InterPro" id="IPR017441">
    <property type="entry name" value="Protein_kinase_ATP_BS"/>
</dbReference>
<dbReference type="SUPFAM" id="SSF56112">
    <property type="entry name" value="Protein kinase-like (PK-like)"/>
    <property type="match status" value="1"/>
</dbReference>
<dbReference type="Gene3D" id="3.30.200.20">
    <property type="entry name" value="Phosphorylase Kinase, domain 1"/>
    <property type="match status" value="1"/>
</dbReference>
<dbReference type="PIRSF" id="PIRSF000615">
    <property type="entry name" value="TyrPK_CSF1-R"/>
    <property type="match status" value="1"/>
</dbReference>
<name>A0ABP1QMS8_9HEXA</name>
<feature type="binding site" evidence="11">
    <location>
        <position position="545"/>
    </location>
    <ligand>
        <name>ATP</name>
        <dbReference type="ChEBI" id="CHEBI:30616"/>
    </ligand>
</feature>
<dbReference type="InterPro" id="IPR000719">
    <property type="entry name" value="Prot_kinase_dom"/>
</dbReference>
<dbReference type="InterPro" id="IPR001245">
    <property type="entry name" value="Ser-Thr/Tyr_kinase_cat_dom"/>
</dbReference>